<organism evidence="3 4">
    <name type="scientific">Shimia marina</name>
    <dbReference type="NCBI Taxonomy" id="321267"/>
    <lineage>
        <taxon>Bacteria</taxon>
        <taxon>Pseudomonadati</taxon>
        <taxon>Pseudomonadota</taxon>
        <taxon>Alphaproteobacteria</taxon>
        <taxon>Rhodobacterales</taxon>
        <taxon>Roseobacteraceae</taxon>
    </lineage>
</organism>
<name>A0A0N7LSN9_9RHOB</name>
<keyword evidence="1 3" id="KW-0378">Hydrolase</keyword>
<dbReference type="PRINTS" id="PR00111">
    <property type="entry name" value="ABHYDROLASE"/>
</dbReference>
<sequence>MRDLQRTTLAPAHAPRYHGTMLNLIEHGTATDQPDLLIVHGLFGSGRNWGAVAKRLATERRVVCVDLRNHGLSPWQDSHSYEGMAADLAEVIDAQMRLKPVPMDVLGHSMGGKASMLLALTQPELVNRLIVADIAPVTYGHDQNRNIEAMRAVDLTKVNKRSDAIAQLADMLDDPTLQTFFTQSLDLKEMRWRLNLDVLERDMPNVLGFPEVAGHFDGPTLFLSGAQSDYVTHAHRPVIREKFPKARFAKITGAGHWLHAEKPREFVASVKTWLDMDQRA</sequence>
<dbReference type="GO" id="GO:0052689">
    <property type="term" value="F:carboxylic ester hydrolase activity"/>
    <property type="evidence" value="ECO:0007669"/>
    <property type="project" value="TreeGrafter"/>
</dbReference>
<accession>A0A0N7LSN9</accession>
<dbReference type="PANTHER" id="PTHR46118">
    <property type="entry name" value="PROTEIN ABHD11"/>
    <property type="match status" value="1"/>
</dbReference>
<evidence type="ECO:0000313" key="4">
    <source>
        <dbReference type="Proteomes" id="UP000054823"/>
    </source>
</evidence>
<gene>
    <name evidence="3" type="primary">ybfF</name>
    <name evidence="3" type="ORF">SHM7688_03618</name>
</gene>
<dbReference type="InterPro" id="IPR029058">
    <property type="entry name" value="AB_hydrolase_fold"/>
</dbReference>
<dbReference type="EC" id="3.1.-.-" evidence="3"/>
<reference evidence="3 4" key="1">
    <citation type="submission" date="2015-09" db="EMBL/GenBank/DDBJ databases">
        <authorList>
            <consortium name="Swine Surveillance"/>
        </authorList>
    </citation>
    <scope>NUCLEOTIDE SEQUENCE [LARGE SCALE GENOMIC DNA]</scope>
    <source>
        <strain evidence="3 4">CECT 7688</strain>
    </source>
</reference>
<dbReference type="STRING" id="321267.SHM7688_03618"/>
<feature type="domain" description="AB hydrolase-1" evidence="2">
    <location>
        <begin position="36"/>
        <end position="268"/>
    </location>
</feature>
<proteinExistence type="predicted"/>
<keyword evidence="4" id="KW-1185">Reference proteome</keyword>
<dbReference type="Gene3D" id="3.40.50.1820">
    <property type="entry name" value="alpha/beta hydrolase"/>
    <property type="match status" value="1"/>
</dbReference>
<dbReference type="InterPro" id="IPR000073">
    <property type="entry name" value="AB_hydrolase_1"/>
</dbReference>
<dbReference type="Proteomes" id="UP000054823">
    <property type="component" value="Unassembled WGS sequence"/>
</dbReference>
<protein>
    <submittedName>
        <fullName evidence="3">Esterase YbfF</fullName>
        <ecNumber evidence="3">3.1.-.-</ecNumber>
    </submittedName>
</protein>
<evidence type="ECO:0000256" key="1">
    <source>
        <dbReference type="ARBA" id="ARBA00022801"/>
    </source>
</evidence>
<dbReference type="EMBL" id="CYPW01000040">
    <property type="protein sequence ID" value="CUH54148.1"/>
    <property type="molecule type" value="Genomic_DNA"/>
</dbReference>
<evidence type="ECO:0000259" key="2">
    <source>
        <dbReference type="Pfam" id="PF12697"/>
    </source>
</evidence>
<evidence type="ECO:0000313" key="3">
    <source>
        <dbReference type="EMBL" id="CUH54148.1"/>
    </source>
</evidence>
<dbReference type="AlphaFoldDB" id="A0A0N7LSN9"/>
<dbReference type="Pfam" id="PF12697">
    <property type="entry name" value="Abhydrolase_6"/>
    <property type="match status" value="1"/>
</dbReference>
<dbReference type="SUPFAM" id="SSF53474">
    <property type="entry name" value="alpha/beta-Hydrolases"/>
    <property type="match status" value="1"/>
</dbReference>
<dbReference type="PANTHER" id="PTHR46118:SF4">
    <property type="entry name" value="PROTEIN ABHD11"/>
    <property type="match status" value="1"/>
</dbReference>